<feature type="compositionally biased region" description="Polar residues" evidence="4">
    <location>
        <begin position="962"/>
        <end position="972"/>
    </location>
</feature>
<keyword evidence="2 3" id="KW-0694">RNA-binding</keyword>
<feature type="domain" description="HTH La-type RNA-binding" evidence="5">
    <location>
        <begin position="145"/>
        <end position="234"/>
    </location>
</feature>
<dbReference type="InterPro" id="IPR045180">
    <property type="entry name" value="La_dom_prot"/>
</dbReference>
<feature type="compositionally biased region" description="Polar residues" evidence="4">
    <location>
        <begin position="814"/>
        <end position="824"/>
    </location>
</feature>
<dbReference type="CDD" id="cd12430">
    <property type="entry name" value="RRM_LARP4_5_like"/>
    <property type="match status" value="1"/>
</dbReference>
<dbReference type="SMART" id="SM00715">
    <property type="entry name" value="LA"/>
    <property type="match status" value="1"/>
</dbReference>
<keyword evidence="7" id="KW-1185">Reference proteome</keyword>
<dbReference type="SUPFAM" id="SSF46785">
    <property type="entry name" value="Winged helix' DNA-binding domain"/>
    <property type="match status" value="1"/>
</dbReference>
<dbReference type="PROSITE" id="PS50961">
    <property type="entry name" value="HTH_LA"/>
    <property type="match status" value="1"/>
</dbReference>
<name>A0AAV4TGJ6_9ARAC</name>
<dbReference type="Proteomes" id="UP001054837">
    <property type="component" value="Unassembled WGS sequence"/>
</dbReference>
<feature type="region of interest" description="Disordered" evidence="4">
    <location>
        <begin position="541"/>
        <end position="594"/>
    </location>
</feature>
<evidence type="ECO:0000256" key="1">
    <source>
        <dbReference type="ARBA" id="ARBA00022553"/>
    </source>
</evidence>
<dbReference type="SUPFAM" id="SSF54928">
    <property type="entry name" value="RNA-binding domain, RBD"/>
    <property type="match status" value="1"/>
</dbReference>
<gene>
    <name evidence="6" type="primary">Larp4B</name>
    <name evidence="6" type="ORF">CDAR_53372</name>
</gene>
<keyword evidence="1" id="KW-0597">Phosphoprotein</keyword>
<dbReference type="EMBL" id="BPLQ01009543">
    <property type="protein sequence ID" value="GIY44556.1"/>
    <property type="molecule type" value="Genomic_DNA"/>
</dbReference>
<protein>
    <submittedName>
        <fullName evidence="6">La-related protein Larp4B</fullName>
    </submittedName>
</protein>
<dbReference type="InterPro" id="IPR058699">
    <property type="entry name" value="RRM_LARP4/4B"/>
</dbReference>
<proteinExistence type="predicted"/>
<evidence type="ECO:0000313" key="6">
    <source>
        <dbReference type="EMBL" id="GIY44556.1"/>
    </source>
</evidence>
<dbReference type="InterPro" id="IPR036388">
    <property type="entry name" value="WH-like_DNA-bd_sf"/>
</dbReference>
<feature type="compositionally biased region" description="Basic and acidic residues" evidence="4">
    <location>
        <begin position="939"/>
        <end position="953"/>
    </location>
</feature>
<reference evidence="6 7" key="1">
    <citation type="submission" date="2021-06" db="EMBL/GenBank/DDBJ databases">
        <title>Caerostris darwini draft genome.</title>
        <authorList>
            <person name="Kono N."/>
            <person name="Arakawa K."/>
        </authorList>
    </citation>
    <scope>NUCLEOTIDE SEQUENCE [LARGE SCALE GENOMIC DNA]</scope>
</reference>
<dbReference type="AlphaFoldDB" id="A0AAV4TGJ6"/>
<dbReference type="GO" id="GO:0003730">
    <property type="term" value="F:mRNA 3'-UTR binding"/>
    <property type="evidence" value="ECO:0007669"/>
    <property type="project" value="TreeGrafter"/>
</dbReference>
<organism evidence="6 7">
    <name type="scientific">Caerostris darwini</name>
    <dbReference type="NCBI Taxonomy" id="1538125"/>
    <lineage>
        <taxon>Eukaryota</taxon>
        <taxon>Metazoa</taxon>
        <taxon>Ecdysozoa</taxon>
        <taxon>Arthropoda</taxon>
        <taxon>Chelicerata</taxon>
        <taxon>Arachnida</taxon>
        <taxon>Araneae</taxon>
        <taxon>Araneomorphae</taxon>
        <taxon>Entelegynae</taxon>
        <taxon>Araneoidea</taxon>
        <taxon>Araneidae</taxon>
        <taxon>Caerostris</taxon>
    </lineage>
</organism>
<evidence type="ECO:0000256" key="3">
    <source>
        <dbReference type="PROSITE-ProRule" id="PRU00332"/>
    </source>
</evidence>
<dbReference type="InterPro" id="IPR036390">
    <property type="entry name" value="WH_DNA-bd_sf"/>
</dbReference>
<dbReference type="InterPro" id="IPR006630">
    <property type="entry name" value="La_HTH"/>
</dbReference>
<feature type="compositionally biased region" description="Polar residues" evidence="4">
    <location>
        <begin position="579"/>
        <end position="594"/>
    </location>
</feature>
<dbReference type="Gene3D" id="3.30.70.330">
    <property type="match status" value="1"/>
</dbReference>
<dbReference type="InterPro" id="IPR035979">
    <property type="entry name" value="RBD_domain_sf"/>
</dbReference>
<dbReference type="GO" id="GO:0010494">
    <property type="term" value="C:cytoplasmic stress granule"/>
    <property type="evidence" value="ECO:0007669"/>
    <property type="project" value="TreeGrafter"/>
</dbReference>
<feature type="compositionally biased region" description="Basic and acidic residues" evidence="4">
    <location>
        <begin position="862"/>
        <end position="891"/>
    </location>
</feature>
<dbReference type="Gene3D" id="1.10.10.10">
    <property type="entry name" value="Winged helix-like DNA-binding domain superfamily/Winged helix DNA-binding domain"/>
    <property type="match status" value="1"/>
</dbReference>
<dbReference type="GO" id="GO:0045727">
    <property type="term" value="P:positive regulation of translation"/>
    <property type="evidence" value="ECO:0007669"/>
    <property type="project" value="TreeGrafter"/>
</dbReference>
<feature type="compositionally biased region" description="Low complexity" evidence="4">
    <location>
        <begin position="840"/>
        <end position="851"/>
    </location>
</feature>
<comment type="caution">
    <text evidence="6">The sequence shown here is derived from an EMBL/GenBank/DDBJ whole genome shotgun (WGS) entry which is preliminary data.</text>
</comment>
<feature type="compositionally biased region" description="Polar residues" evidence="4">
    <location>
        <begin position="549"/>
        <end position="558"/>
    </location>
</feature>
<dbReference type="InterPro" id="IPR012677">
    <property type="entry name" value="Nucleotide-bd_a/b_plait_sf"/>
</dbReference>
<feature type="compositionally biased region" description="Basic and acidic residues" evidence="4">
    <location>
        <begin position="975"/>
        <end position="998"/>
    </location>
</feature>
<evidence type="ECO:0000256" key="4">
    <source>
        <dbReference type="SAM" id="MobiDB-lite"/>
    </source>
</evidence>
<dbReference type="Pfam" id="PF26088">
    <property type="entry name" value="RRM_LARP4"/>
    <property type="match status" value="1"/>
</dbReference>
<dbReference type="PANTHER" id="PTHR22792:SF131">
    <property type="entry name" value="LA-RELATED PROTEIN LARP4B"/>
    <property type="match status" value="1"/>
</dbReference>
<dbReference type="GO" id="GO:0005829">
    <property type="term" value="C:cytosol"/>
    <property type="evidence" value="ECO:0007669"/>
    <property type="project" value="TreeGrafter"/>
</dbReference>
<feature type="region of interest" description="Disordered" evidence="4">
    <location>
        <begin position="788"/>
        <end position="1010"/>
    </location>
</feature>
<evidence type="ECO:0000313" key="7">
    <source>
        <dbReference type="Proteomes" id="UP001054837"/>
    </source>
</evidence>
<evidence type="ECO:0000256" key="2">
    <source>
        <dbReference type="ARBA" id="ARBA00022884"/>
    </source>
</evidence>
<dbReference type="Pfam" id="PF05383">
    <property type="entry name" value="La"/>
    <property type="match status" value="1"/>
</dbReference>
<accession>A0AAV4TGJ6</accession>
<sequence length="1010" mass="112802">MATSTASHLKFLYADHILPFVSLTRRCDFGILLAVASRDVNWHFVIIGHVSNIHPDGFCNQTTAQLCRANKTPFLNLKTRDINPIAFQEMDDTGALASLPIEAASSTANSEPGSPENQNYPTISNPLDVYSDNNEEEVMTGTGERVPLSTLKAMLQRQLEYYFSKENLSTDEYLQSQMDNDNYVAISTIANFNQVRRLTDDINLVVEVLRDSLIVQVDEAGEKVRPNPRTRVLILREIPHNTPVEEIQELFSGANCPKFTQCMFAINDTWYVLFESDEDTQRAYQYIREENKMFRGKPVMVRVKAKTFTSAPFTSSKNGMTNTQETENYNGQNVAQPQQQSLQYPYSVPNESYNNQPVCSPFYPPTMLQAWAPSQPQFDLGTVLQVNGLTPTTAYRPLPGNNNRHNYTSTRERPVKAYTPQNYNFSRSERNSYFNRGPTPYLGRQQMPQPAASFPGMMNASNCAAYDYMPFTTTRRNVNHYGVESFFTAPTVYYNKLPSVYPHASQTHRNPILVSRNQLSVLNCQEPSYLAVGNSNSLPYSKDPMMSGASGSKQSLDSQVKENIPNQRQQRSRRYYRENGSSNSRNYSDGLNNTYNKSVIENEAKPESPKFDLETSSFPPLPGCMLQDTETTPVDVYESRLSDIVKGTVKPATRDTKTQTSESGLVCTTKDSSTITTEETVVLSEGAFTPPDSPDVVVETGTAELLNAETCPKPNEWDHLTESLSESTVCNTSINPVNIVPEVPSYKFSLLQHTTTNSMVNGSVTVTESSTTANVPEEPKISVPIETISAKPPKTKQLDSVPKNSRSCDLPSPKNKTPDISSNKNKFDKAPVANKHRTNANKNSCDSSSSNKNDHVQAISKTAEHGTSKNSEAFHSKEKMSQGHGKNKVDSDSNMSNKISEPEPILSVNGHAESESNSEDEKPLKKLTYSEVAILGLSKSDKVSKETIVKDVPPRQQHRQQENVAQNRQMSNRGPFREERNPKGRMNDSRTGSRELRDRRKPPRVPAAGQ</sequence>
<evidence type="ECO:0000259" key="5">
    <source>
        <dbReference type="PROSITE" id="PS50961"/>
    </source>
</evidence>
<dbReference type="PANTHER" id="PTHR22792">
    <property type="entry name" value="LUPUS LA PROTEIN-RELATED"/>
    <property type="match status" value="1"/>
</dbReference>